<dbReference type="AlphaFoldDB" id="A0A1F7JIR1"/>
<dbReference type="CDD" id="cd00353">
    <property type="entry name" value="Ribosomal_S15p_S13e"/>
    <property type="match status" value="1"/>
</dbReference>
<dbReference type="Gene3D" id="1.10.287.10">
    <property type="entry name" value="S15/NS1, RNA-binding"/>
    <property type="match status" value="1"/>
</dbReference>
<evidence type="ECO:0000256" key="5">
    <source>
        <dbReference type="RuleBase" id="RU003919"/>
    </source>
</evidence>
<dbReference type="PROSITE" id="PS00362">
    <property type="entry name" value="RIBOSOMAL_S15"/>
    <property type="match status" value="1"/>
</dbReference>
<dbReference type="Gene3D" id="6.10.250.3130">
    <property type="match status" value="1"/>
</dbReference>
<reference evidence="7 8" key="1">
    <citation type="journal article" date="2016" name="Nat. Commun.">
        <title>Thousands of microbial genomes shed light on interconnected biogeochemical processes in an aquifer system.</title>
        <authorList>
            <person name="Anantharaman K."/>
            <person name="Brown C.T."/>
            <person name="Hug L.A."/>
            <person name="Sharon I."/>
            <person name="Castelle C.J."/>
            <person name="Probst A.J."/>
            <person name="Thomas B.C."/>
            <person name="Singh A."/>
            <person name="Wilkins M.J."/>
            <person name="Karaoz U."/>
            <person name="Brodie E.L."/>
            <person name="Williams K.H."/>
            <person name="Hubbard S.S."/>
            <person name="Banfield J.F."/>
        </authorList>
    </citation>
    <scope>NUCLEOTIDE SEQUENCE [LARGE SCALE GENOMIC DNA]</scope>
</reference>
<evidence type="ECO:0000256" key="1">
    <source>
        <dbReference type="ARBA" id="ARBA00022980"/>
    </source>
</evidence>
<evidence type="ECO:0000256" key="2">
    <source>
        <dbReference type="ARBA" id="ARBA00023274"/>
    </source>
</evidence>
<dbReference type="InterPro" id="IPR000589">
    <property type="entry name" value="Ribosomal_uS15"/>
</dbReference>
<evidence type="ECO:0000256" key="6">
    <source>
        <dbReference type="RuleBase" id="RU004524"/>
    </source>
</evidence>
<keyword evidence="1 4" id="KW-0689">Ribosomal protein</keyword>
<dbReference type="SMART" id="SM01387">
    <property type="entry name" value="Ribosomal_S15"/>
    <property type="match status" value="1"/>
</dbReference>
<evidence type="ECO:0000256" key="4">
    <source>
        <dbReference type="HAMAP-Rule" id="MF_01343"/>
    </source>
</evidence>
<comment type="caution">
    <text evidence="7">The sequence shown here is derived from an EMBL/GenBank/DDBJ whole genome shotgun (WGS) entry which is preliminary data.</text>
</comment>
<dbReference type="HAMAP" id="MF_01343_B">
    <property type="entry name" value="Ribosomal_uS15_B"/>
    <property type="match status" value="1"/>
</dbReference>
<comment type="similarity">
    <text evidence="4 5">Belongs to the universal ribosomal protein uS15 family.</text>
</comment>
<organism evidence="7 8">
    <name type="scientific">Candidatus Roizmanbacteria bacterium RIFCSPLOWO2_01_FULL_45_11</name>
    <dbReference type="NCBI Taxonomy" id="1802070"/>
    <lineage>
        <taxon>Bacteria</taxon>
        <taxon>Candidatus Roizmaniibacteriota</taxon>
    </lineage>
</organism>
<dbReference type="Pfam" id="PF00312">
    <property type="entry name" value="Ribosomal_S15"/>
    <property type="match status" value="1"/>
</dbReference>
<comment type="function">
    <text evidence="4">Forms an intersubunit bridge (bridge B4) with the 23S rRNA of the 50S subunit in the ribosome.</text>
</comment>
<dbReference type="EMBL" id="MGAU01000013">
    <property type="protein sequence ID" value="OGK55471.1"/>
    <property type="molecule type" value="Genomic_DNA"/>
</dbReference>
<protein>
    <recommendedName>
        <fullName evidence="4">Small ribosomal subunit protein uS15</fullName>
    </recommendedName>
</protein>
<dbReference type="Proteomes" id="UP000178486">
    <property type="component" value="Unassembled WGS sequence"/>
</dbReference>
<accession>A0A1F7JIR1</accession>
<keyword evidence="2 4" id="KW-0687">Ribonucleoprotein</keyword>
<evidence type="ECO:0000256" key="3">
    <source>
        <dbReference type="ARBA" id="ARBA00064542"/>
    </source>
</evidence>
<name>A0A1F7JIR1_9BACT</name>
<keyword evidence="4 6" id="KW-0699">rRNA-binding</keyword>
<comment type="function">
    <text evidence="4 6">One of the primary rRNA binding proteins, it binds directly to 16S rRNA where it helps nucleate assembly of the platform of the 30S subunit by binding and bridging several RNA helices of the 16S rRNA.</text>
</comment>
<dbReference type="FunFam" id="1.10.287.10:FF:000002">
    <property type="entry name" value="30S ribosomal protein S15"/>
    <property type="match status" value="1"/>
</dbReference>
<gene>
    <name evidence="4" type="primary">rpsO</name>
    <name evidence="7" type="ORF">A3B56_01130</name>
</gene>
<comment type="subunit">
    <text evidence="3 4">Part of the 30S ribosomal subunit. Forms a bridge to the 50S subunit in the 70S ribosome, contacting the 23S rRNA.</text>
</comment>
<proteinExistence type="inferred from homology"/>
<dbReference type="SUPFAM" id="SSF47060">
    <property type="entry name" value="S15/NS1 RNA-binding domain"/>
    <property type="match status" value="1"/>
</dbReference>
<dbReference type="PANTHER" id="PTHR23321:SF26">
    <property type="entry name" value="SMALL RIBOSOMAL SUBUNIT PROTEIN US15M"/>
    <property type="match status" value="1"/>
</dbReference>
<evidence type="ECO:0000313" key="7">
    <source>
        <dbReference type="EMBL" id="OGK55471.1"/>
    </source>
</evidence>
<dbReference type="GO" id="GO:0022627">
    <property type="term" value="C:cytosolic small ribosomal subunit"/>
    <property type="evidence" value="ECO:0007669"/>
    <property type="project" value="TreeGrafter"/>
</dbReference>
<dbReference type="NCBIfam" id="TIGR00952">
    <property type="entry name" value="S15_bact"/>
    <property type="match status" value="1"/>
</dbReference>
<dbReference type="PANTHER" id="PTHR23321">
    <property type="entry name" value="RIBOSOMAL PROTEIN S15, BACTERIAL AND ORGANELLAR"/>
    <property type="match status" value="1"/>
</dbReference>
<dbReference type="GO" id="GO:0003735">
    <property type="term" value="F:structural constituent of ribosome"/>
    <property type="evidence" value="ECO:0007669"/>
    <property type="project" value="InterPro"/>
</dbReference>
<sequence length="88" mass="10097">MVTLASKQQIIKDFSVKDGDTGSPEVQIALLTYRINKLVSHLTDNKGDNHSRRGLLGLISKRRRLMVYLTEKSIERYQEIIKKLGLKK</sequence>
<keyword evidence="4 6" id="KW-0694">RNA-binding</keyword>
<dbReference type="InterPro" id="IPR009068">
    <property type="entry name" value="uS15_NS1_RNA-bd_sf"/>
</dbReference>
<dbReference type="GO" id="GO:0006412">
    <property type="term" value="P:translation"/>
    <property type="evidence" value="ECO:0007669"/>
    <property type="project" value="UniProtKB-UniRule"/>
</dbReference>
<evidence type="ECO:0000313" key="8">
    <source>
        <dbReference type="Proteomes" id="UP000178486"/>
    </source>
</evidence>
<dbReference type="InterPro" id="IPR005290">
    <property type="entry name" value="Ribosomal_uS15_bac-type"/>
</dbReference>
<dbReference type="GO" id="GO:0019843">
    <property type="term" value="F:rRNA binding"/>
    <property type="evidence" value="ECO:0007669"/>
    <property type="project" value="UniProtKB-UniRule"/>
</dbReference>